<accession>A0AAD8DZN1</accession>
<dbReference type="InterPro" id="IPR052644">
    <property type="entry name" value="ZMAT3"/>
</dbReference>
<feature type="domain" description="U1-type" evidence="2">
    <location>
        <begin position="113"/>
        <end position="147"/>
    </location>
</feature>
<keyword evidence="4" id="KW-1185">Reference proteome</keyword>
<dbReference type="InterPro" id="IPR013087">
    <property type="entry name" value="Znf_C2H2_type"/>
</dbReference>
<feature type="compositionally biased region" description="Low complexity" evidence="1">
    <location>
        <begin position="320"/>
        <end position="342"/>
    </location>
</feature>
<dbReference type="Proteomes" id="UP001231518">
    <property type="component" value="Chromosome 5"/>
</dbReference>
<dbReference type="Gene3D" id="3.30.160.60">
    <property type="entry name" value="Classic Zinc Finger"/>
    <property type="match status" value="3"/>
</dbReference>
<dbReference type="GO" id="GO:0003676">
    <property type="term" value="F:nucleic acid binding"/>
    <property type="evidence" value="ECO:0007669"/>
    <property type="project" value="InterPro"/>
</dbReference>
<protein>
    <recommendedName>
        <fullName evidence="2">U1-type domain-containing protein</fullName>
    </recommendedName>
</protein>
<dbReference type="AlphaFoldDB" id="A0AAD8DZN1"/>
<dbReference type="SUPFAM" id="SSF57667">
    <property type="entry name" value="beta-beta-alpha zinc fingers"/>
    <property type="match status" value="3"/>
</dbReference>
<evidence type="ECO:0000313" key="4">
    <source>
        <dbReference type="Proteomes" id="UP001231518"/>
    </source>
</evidence>
<reference evidence="3" key="1">
    <citation type="submission" date="2023-03" db="EMBL/GenBank/DDBJ databases">
        <title>Chromosome-level genomes of two armyworms, Mythimna separata and Mythimna loreyi, provide insights into the biosynthesis and reception of sex pheromones.</title>
        <authorList>
            <person name="Zhao H."/>
        </authorList>
    </citation>
    <scope>NUCLEOTIDE SEQUENCE</scope>
    <source>
        <strain evidence="3">BeijingLab</strain>
        <tissue evidence="3">Pupa</tissue>
    </source>
</reference>
<dbReference type="EMBL" id="JARGEI010000003">
    <property type="protein sequence ID" value="KAJ8734033.1"/>
    <property type="molecule type" value="Genomic_DNA"/>
</dbReference>
<dbReference type="PANTHER" id="PTHR46786:SF1">
    <property type="entry name" value="ZINC FINGER MATRIN-TYPE PROTEIN 3"/>
    <property type="match status" value="1"/>
</dbReference>
<evidence type="ECO:0000313" key="3">
    <source>
        <dbReference type="EMBL" id="KAJ8734033.1"/>
    </source>
</evidence>
<feature type="compositionally biased region" description="Basic and acidic residues" evidence="1">
    <location>
        <begin position="300"/>
        <end position="319"/>
    </location>
</feature>
<feature type="domain" description="U1-type" evidence="2">
    <location>
        <begin position="249"/>
        <end position="283"/>
    </location>
</feature>
<dbReference type="PANTHER" id="PTHR46786">
    <property type="entry name" value="ZINC FINGER MATRIN-TYPE PROTEIN 3"/>
    <property type="match status" value="1"/>
</dbReference>
<feature type="region of interest" description="Disordered" evidence="1">
    <location>
        <begin position="289"/>
        <end position="356"/>
    </location>
</feature>
<dbReference type="InterPro" id="IPR036236">
    <property type="entry name" value="Znf_C2H2_sf"/>
</dbReference>
<dbReference type="InterPro" id="IPR003604">
    <property type="entry name" value="Matrin/U1-like-C_Znf_C2H2"/>
</dbReference>
<feature type="domain" description="U1-type" evidence="2">
    <location>
        <begin position="168"/>
        <end position="202"/>
    </location>
</feature>
<feature type="compositionally biased region" description="Acidic residues" evidence="1">
    <location>
        <begin position="343"/>
        <end position="356"/>
    </location>
</feature>
<sequence length="356" mass="41158">MECDEYEDSDEMMWLNEEPGHPGNYFKSPTFRGGFRRGGHCFTYNAQVFNQFGPFRGPRFNVPRERPGFYWGRGYGPAGPPKQHTHDNKKFLLQCGVLQQTLSEYPDALLRLMDPESCGVCAQEIINFDVARLHYSSKNHVKNVKKWLIQQDKVAPQSQRTKEMPFKARGLYCELCDIHITSKSHADTHYAGRPHRAVVLGRKPPKNPILLQKNMQRRVDKLIRREQRYIKPIEKPAEVEKPKPDKNTAPELYCEICQTMVTCTEQMTMHLNGRKHLSKEKRHILNMMNGETPVTPNADVNKESNNDKKESNNVKKESNNVKNESNNVKNESNNVKNESNNSEGDDWGETWDDDPK</sequence>
<gene>
    <name evidence="3" type="ORF">PYW07_014584</name>
</gene>
<organism evidence="3 4">
    <name type="scientific">Mythimna separata</name>
    <name type="common">Oriental armyworm</name>
    <name type="synonym">Pseudaletia separata</name>
    <dbReference type="NCBI Taxonomy" id="271217"/>
    <lineage>
        <taxon>Eukaryota</taxon>
        <taxon>Metazoa</taxon>
        <taxon>Ecdysozoa</taxon>
        <taxon>Arthropoda</taxon>
        <taxon>Hexapoda</taxon>
        <taxon>Insecta</taxon>
        <taxon>Pterygota</taxon>
        <taxon>Neoptera</taxon>
        <taxon>Endopterygota</taxon>
        <taxon>Lepidoptera</taxon>
        <taxon>Glossata</taxon>
        <taxon>Ditrysia</taxon>
        <taxon>Noctuoidea</taxon>
        <taxon>Noctuidae</taxon>
        <taxon>Noctuinae</taxon>
        <taxon>Hadenini</taxon>
        <taxon>Mythimna</taxon>
    </lineage>
</organism>
<dbReference type="Pfam" id="PF12874">
    <property type="entry name" value="zf-met"/>
    <property type="match status" value="2"/>
</dbReference>
<dbReference type="SMART" id="SM00451">
    <property type="entry name" value="ZnF_U1"/>
    <property type="match status" value="3"/>
</dbReference>
<evidence type="ECO:0000256" key="1">
    <source>
        <dbReference type="SAM" id="MobiDB-lite"/>
    </source>
</evidence>
<comment type="caution">
    <text evidence="3">The sequence shown here is derived from an EMBL/GenBank/DDBJ whole genome shotgun (WGS) entry which is preliminary data.</text>
</comment>
<name>A0AAD8DZN1_MYTSE</name>
<evidence type="ECO:0000259" key="2">
    <source>
        <dbReference type="SMART" id="SM00451"/>
    </source>
</evidence>
<dbReference type="GO" id="GO:0008270">
    <property type="term" value="F:zinc ion binding"/>
    <property type="evidence" value="ECO:0007669"/>
    <property type="project" value="InterPro"/>
</dbReference>
<proteinExistence type="predicted"/>